<dbReference type="EMBL" id="BGPR01018368">
    <property type="protein sequence ID" value="GBN78984.1"/>
    <property type="molecule type" value="Genomic_DNA"/>
</dbReference>
<dbReference type="Proteomes" id="UP000499080">
    <property type="component" value="Unassembled WGS sequence"/>
</dbReference>
<protein>
    <recommendedName>
        <fullName evidence="3">Reverse transcriptase domain-containing protein</fullName>
    </recommendedName>
</protein>
<evidence type="ECO:0000313" key="2">
    <source>
        <dbReference type="Proteomes" id="UP000499080"/>
    </source>
</evidence>
<accession>A0A4Y2RSZ5</accession>
<proteinExistence type="predicted"/>
<keyword evidence="2" id="KW-1185">Reference proteome</keyword>
<evidence type="ECO:0000313" key="1">
    <source>
        <dbReference type="EMBL" id="GBN78984.1"/>
    </source>
</evidence>
<gene>
    <name evidence="1" type="ORF">AVEN_90507_1</name>
</gene>
<dbReference type="PANTHER" id="PTHR47331">
    <property type="entry name" value="PHD-TYPE DOMAIN-CONTAINING PROTEIN"/>
    <property type="match status" value="1"/>
</dbReference>
<dbReference type="GO" id="GO:0071897">
    <property type="term" value="P:DNA biosynthetic process"/>
    <property type="evidence" value="ECO:0007669"/>
    <property type="project" value="UniProtKB-ARBA"/>
</dbReference>
<reference evidence="1 2" key="1">
    <citation type="journal article" date="2019" name="Sci. Rep.">
        <title>Orb-weaving spider Araneus ventricosus genome elucidates the spidroin gene catalogue.</title>
        <authorList>
            <person name="Kono N."/>
            <person name="Nakamura H."/>
            <person name="Ohtoshi R."/>
            <person name="Moran D.A.P."/>
            <person name="Shinohara A."/>
            <person name="Yoshida Y."/>
            <person name="Fujiwara M."/>
            <person name="Mori M."/>
            <person name="Tomita M."/>
            <person name="Arakawa K."/>
        </authorList>
    </citation>
    <scope>NUCLEOTIDE SEQUENCE [LARGE SCALE GENOMIC DNA]</scope>
</reference>
<organism evidence="1 2">
    <name type="scientific">Araneus ventricosus</name>
    <name type="common">Orbweaver spider</name>
    <name type="synonym">Epeira ventricosa</name>
    <dbReference type="NCBI Taxonomy" id="182803"/>
    <lineage>
        <taxon>Eukaryota</taxon>
        <taxon>Metazoa</taxon>
        <taxon>Ecdysozoa</taxon>
        <taxon>Arthropoda</taxon>
        <taxon>Chelicerata</taxon>
        <taxon>Arachnida</taxon>
        <taxon>Araneae</taxon>
        <taxon>Araneomorphae</taxon>
        <taxon>Entelegynae</taxon>
        <taxon>Araneoidea</taxon>
        <taxon>Araneidae</taxon>
        <taxon>Araneus</taxon>
    </lineage>
</organism>
<dbReference type="AlphaFoldDB" id="A0A4Y2RSZ5"/>
<evidence type="ECO:0008006" key="3">
    <source>
        <dbReference type="Google" id="ProtNLM"/>
    </source>
</evidence>
<comment type="caution">
    <text evidence="1">The sequence shown here is derived from an EMBL/GenBank/DDBJ whole genome shotgun (WGS) entry which is preliminary data.</text>
</comment>
<dbReference type="PANTHER" id="PTHR47331:SF1">
    <property type="entry name" value="GAG-LIKE PROTEIN"/>
    <property type="match status" value="1"/>
</dbReference>
<sequence length="277" mass="31526">MKENADSVLGVSRENAVKRLNGIWNKLNKNNTLATLYKAFLQEYLDLGPMQQIIYVDNTKSYYIPHHCIYKPEKTTTPLRVVFDASAKTSTGQSLNSILLNGGSIQDDLFSLVTIFRTHKYAFSADIQKMYRQILVEPSQRYLQRIVWKETNNSPIKIYELNTVTYGTVSAPFYMIHPAIHPAMRVLKALADAEHQNFPEAAKIISRDMYMDDILSGATSLTSAKRLQDDLSKLLRRGGFELHKWVSNHPALLNDISTSEYPFEDTQSNTLKTLGML</sequence>
<dbReference type="InterPro" id="IPR043502">
    <property type="entry name" value="DNA/RNA_pol_sf"/>
</dbReference>
<name>A0A4Y2RSZ5_ARAVE</name>
<dbReference type="OrthoDB" id="8045623at2759"/>
<dbReference type="SUPFAM" id="SSF56672">
    <property type="entry name" value="DNA/RNA polymerases"/>
    <property type="match status" value="1"/>
</dbReference>